<evidence type="ECO:0000313" key="1">
    <source>
        <dbReference type="EMBL" id="THD08485.1"/>
    </source>
</evidence>
<dbReference type="InterPro" id="IPR019239">
    <property type="entry name" value="VapB_antitoxin"/>
</dbReference>
<proteinExistence type="predicted"/>
<name>A0A4S3KIB6_9GAMM</name>
<evidence type="ECO:0000313" key="2">
    <source>
        <dbReference type="Proteomes" id="UP000306317"/>
    </source>
</evidence>
<dbReference type="Pfam" id="PF09957">
    <property type="entry name" value="VapB_antitoxin"/>
    <property type="match status" value="1"/>
</dbReference>
<gene>
    <name evidence="1" type="ORF">B1991_05385</name>
</gene>
<dbReference type="OrthoDB" id="9805830at2"/>
<dbReference type="RefSeq" id="WP_136257691.1">
    <property type="nucleotide sequence ID" value="NZ_MWIO01000015.1"/>
</dbReference>
<dbReference type="Proteomes" id="UP000306317">
    <property type="component" value="Unassembled WGS sequence"/>
</dbReference>
<dbReference type="EMBL" id="MWIO01000015">
    <property type="protein sequence ID" value="THD08485.1"/>
    <property type="molecule type" value="Genomic_DNA"/>
</dbReference>
<accession>A0A4S3KIB6</accession>
<reference evidence="1 2" key="1">
    <citation type="submission" date="2017-02" db="EMBL/GenBank/DDBJ databases">
        <title>Whole genome sequencing of Rhodanobacter lindaniclasticus DSM 17932.</title>
        <authorList>
            <person name="Kumar S."/>
            <person name="Patil P."/>
            <person name="Patil P.B."/>
        </authorList>
    </citation>
    <scope>NUCLEOTIDE SEQUENCE [LARGE SCALE GENOMIC DNA]</scope>
    <source>
        <strain evidence="1 2">DSM 17932</strain>
    </source>
</reference>
<keyword evidence="2" id="KW-1185">Reference proteome</keyword>
<protein>
    <submittedName>
        <fullName evidence="1">DUF2191 domain-containing protein</fullName>
    </submittedName>
</protein>
<comment type="caution">
    <text evidence="1">The sequence shown here is derived from an EMBL/GenBank/DDBJ whole genome shotgun (WGS) entry which is preliminary data.</text>
</comment>
<dbReference type="AlphaFoldDB" id="A0A4S3KIB6"/>
<organism evidence="1 2">
    <name type="scientific">Rhodanobacter lindaniclasticus</name>
    <dbReference type="NCBI Taxonomy" id="75310"/>
    <lineage>
        <taxon>Bacteria</taxon>
        <taxon>Pseudomonadati</taxon>
        <taxon>Pseudomonadota</taxon>
        <taxon>Gammaproteobacteria</taxon>
        <taxon>Lysobacterales</taxon>
        <taxon>Rhodanobacteraceae</taxon>
        <taxon>Rhodanobacter</taxon>
    </lineage>
</organism>
<sequence length="64" mass="7392">MRTNIVIDDALMRDAMKASGLKTKREAVELGLQTLVRLKRQRQIKTLRGKVQWQGNLEKLRTDA</sequence>